<sequence>MSEKIGFPHGTPANSWLLNFEDLIWVDAFTVDEVKELKSHHLWEVTKKTLPSDLMNILLKLNNKSKLEEIYNEFSVLCIDPVQERERHWSKSAVIEYCLLFVNSRKFIRQSRNINFTETQSNCSERNQITEENEEKEREYKSTIDFTYHDIALGFTKVILPMFDKDMSQELIERELEVPKMLRNFLIALAKKSDVDHTKLKTAGIIINGFFISIVVVRFKGSVAVMTTSSRLLMPVSVEGIPRLLPRVLNLIYTYAMTIKDTVDLLKNSGSILKLEAEDSFFPPSV</sequence>
<reference evidence="1 2" key="1">
    <citation type="submission" date="2024-04" db="EMBL/GenBank/DDBJ databases">
        <title>genome sequences of Mucor flavus KT1a and Helicostylum pulchrum KT1b strains isolated from the surface of a dry-aged beef.</title>
        <authorList>
            <person name="Toyotome T."/>
            <person name="Hosono M."/>
            <person name="Torimaru M."/>
            <person name="Fukuda K."/>
            <person name="Mikami N."/>
        </authorList>
    </citation>
    <scope>NUCLEOTIDE SEQUENCE [LARGE SCALE GENOMIC DNA]</scope>
    <source>
        <strain evidence="1 2">KT1a</strain>
    </source>
</reference>
<evidence type="ECO:0000313" key="2">
    <source>
        <dbReference type="Proteomes" id="UP001473302"/>
    </source>
</evidence>
<accession>A0ABP9YZW6</accession>
<dbReference type="EMBL" id="BAABUK010000013">
    <property type="protein sequence ID" value="GAA5812388.1"/>
    <property type="molecule type" value="Genomic_DNA"/>
</dbReference>
<name>A0ABP9YZW6_9FUNG</name>
<organism evidence="1 2">
    <name type="scientific">Mucor flavus</name>
    <dbReference type="NCBI Taxonomy" id="439312"/>
    <lineage>
        <taxon>Eukaryota</taxon>
        <taxon>Fungi</taxon>
        <taxon>Fungi incertae sedis</taxon>
        <taxon>Mucoromycota</taxon>
        <taxon>Mucoromycotina</taxon>
        <taxon>Mucoromycetes</taxon>
        <taxon>Mucorales</taxon>
        <taxon>Mucorineae</taxon>
        <taxon>Mucoraceae</taxon>
        <taxon>Mucor</taxon>
    </lineage>
</organism>
<proteinExistence type="predicted"/>
<gene>
    <name evidence="1" type="ORF">MFLAVUS_005840</name>
</gene>
<protein>
    <submittedName>
        <fullName evidence="1">Uncharacterized protein</fullName>
    </submittedName>
</protein>
<keyword evidence="2" id="KW-1185">Reference proteome</keyword>
<dbReference type="Proteomes" id="UP001473302">
    <property type="component" value="Unassembled WGS sequence"/>
</dbReference>
<evidence type="ECO:0000313" key="1">
    <source>
        <dbReference type="EMBL" id="GAA5812388.1"/>
    </source>
</evidence>
<comment type="caution">
    <text evidence="1">The sequence shown here is derived from an EMBL/GenBank/DDBJ whole genome shotgun (WGS) entry which is preliminary data.</text>
</comment>